<dbReference type="InterPro" id="IPR032675">
    <property type="entry name" value="LRR_dom_sf"/>
</dbReference>
<evidence type="ECO:0000256" key="3">
    <source>
        <dbReference type="SAM" id="SignalP"/>
    </source>
</evidence>
<name>A0A182TTG5_9DIPT</name>
<dbReference type="SUPFAM" id="SSF52058">
    <property type="entry name" value="L domain-like"/>
    <property type="match status" value="1"/>
</dbReference>
<evidence type="ECO:0000313" key="4">
    <source>
        <dbReference type="EnsemblMetazoa" id="AMEC008027-PA"/>
    </source>
</evidence>
<evidence type="ECO:0000313" key="5">
    <source>
        <dbReference type="Proteomes" id="UP000075902"/>
    </source>
</evidence>
<keyword evidence="1 3" id="KW-0732">Signal</keyword>
<evidence type="ECO:0000256" key="1">
    <source>
        <dbReference type="ARBA" id="ARBA00022729"/>
    </source>
</evidence>
<dbReference type="VEuPathDB" id="VectorBase:AMEC008027"/>
<dbReference type="EnsemblMetazoa" id="AMEC008027-RA">
    <property type="protein sequence ID" value="AMEC008027-PA"/>
    <property type="gene ID" value="AMEC008027"/>
</dbReference>
<feature type="signal peptide" evidence="3">
    <location>
        <begin position="1"/>
        <end position="22"/>
    </location>
</feature>
<dbReference type="GO" id="GO:0005615">
    <property type="term" value="C:extracellular space"/>
    <property type="evidence" value="ECO:0007669"/>
    <property type="project" value="TreeGrafter"/>
</dbReference>
<dbReference type="STRING" id="34690.A0A182TTG5"/>
<dbReference type="GO" id="GO:0031012">
    <property type="term" value="C:extracellular matrix"/>
    <property type="evidence" value="ECO:0007669"/>
    <property type="project" value="TreeGrafter"/>
</dbReference>
<feature type="region of interest" description="Disordered" evidence="2">
    <location>
        <begin position="392"/>
        <end position="436"/>
    </location>
</feature>
<accession>A0A182TTG5</accession>
<reference evidence="5" key="1">
    <citation type="submission" date="2014-01" db="EMBL/GenBank/DDBJ databases">
        <title>The Genome Sequence of Anopheles melas CM1001059_A (V2).</title>
        <authorList>
            <consortium name="The Broad Institute Genomics Platform"/>
            <person name="Neafsey D.E."/>
            <person name="Besansky N."/>
            <person name="Howell P."/>
            <person name="Walton C."/>
            <person name="Young S.K."/>
            <person name="Zeng Q."/>
            <person name="Gargeya S."/>
            <person name="Fitzgerald M."/>
            <person name="Haas B."/>
            <person name="Abouelleil A."/>
            <person name="Allen A.W."/>
            <person name="Alvarado L."/>
            <person name="Arachchi H.M."/>
            <person name="Berlin A.M."/>
            <person name="Chapman S.B."/>
            <person name="Gainer-Dewar J."/>
            <person name="Goldberg J."/>
            <person name="Griggs A."/>
            <person name="Gujja S."/>
            <person name="Hansen M."/>
            <person name="Howarth C."/>
            <person name="Imamovic A."/>
            <person name="Ireland A."/>
            <person name="Larimer J."/>
            <person name="McCowan C."/>
            <person name="Murphy C."/>
            <person name="Pearson M."/>
            <person name="Poon T.W."/>
            <person name="Priest M."/>
            <person name="Roberts A."/>
            <person name="Saif S."/>
            <person name="Shea T."/>
            <person name="Sisk P."/>
            <person name="Sykes S."/>
            <person name="Wortman J."/>
            <person name="Nusbaum C."/>
            <person name="Birren B."/>
        </authorList>
    </citation>
    <scope>NUCLEOTIDE SEQUENCE [LARGE SCALE GENOMIC DNA]</scope>
    <source>
        <strain evidence="5">CM1001059</strain>
    </source>
</reference>
<feature type="compositionally biased region" description="Pro residues" evidence="2">
    <location>
        <begin position="311"/>
        <end position="321"/>
    </location>
</feature>
<sequence length="436" mass="47987">MNLIKFIALLLAVVHCSTTIAAQSLKCANEQLEYAADKRDEFCVFRAVLVKKGAPEPVFENSASPKVAFLDSNFTRLPDQFFQAFPQLEWLVVMNSGLEVLTIKNRMRVVHAAGNQIKSLQVEGTAGAKLTTLSLRNNPFTDVTSIAKRLLGLEVLDLSGTEVVEDETIKLAVFAPLVNLTELYLARLEAAYLENDEEMELPSLKVLDVSGNFFTPSNFHLRVFRTLPKMEELFLRDASMTDISVTDIRRDMPAVKRIHLGGNDFNCKLLLALLAHLKERDIEAPGQSSSCPQGYDNEQGLCCKSHGNVYPPRPPTGPTASPPKEGLDATTVTPTATKPPTGPSTPIDTTKTQVKEKEKGSSKHYLIYGGITVVLLIDSILEQIPMLESMQTPESIPEWNPEPILESVPESEPTWESQCAPVTESGLTPEKELGPE</sequence>
<protein>
    <submittedName>
        <fullName evidence="4">Uncharacterized protein</fullName>
    </submittedName>
</protein>
<reference evidence="4" key="2">
    <citation type="submission" date="2020-05" db="UniProtKB">
        <authorList>
            <consortium name="EnsemblMetazoa"/>
        </authorList>
    </citation>
    <scope>IDENTIFICATION</scope>
    <source>
        <strain evidence="4">CM1001059</strain>
    </source>
</reference>
<dbReference type="PANTHER" id="PTHR24373:SF378">
    <property type="entry name" value="FI03225P-RELATED"/>
    <property type="match status" value="1"/>
</dbReference>
<dbReference type="InterPro" id="IPR050328">
    <property type="entry name" value="Dev_Immune_Receptor"/>
</dbReference>
<evidence type="ECO:0000256" key="2">
    <source>
        <dbReference type="SAM" id="MobiDB-lite"/>
    </source>
</evidence>
<dbReference type="Proteomes" id="UP000075902">
    <property type="component" value="Unassembled WGS sequence"/>
</dbReference>
<organism evidence="4 5">
    <name type="scientific">Anopheles melas</name>
    <dbReference type="NCBI Taxonomy" id="34690"/>
    <lineage>
        <taxon>Eukaryota</taxon>
        <taxon>Metazoa</taxon>
        <taxon>Ecdysozoa</taxon>
        <taxon>Arthropoda</taxon>
        <taxon>Hexapoda</taxon>
        <taxon>Insecta</taxon>
        <taxon>Pterygota</taxon>
        <taxon>Neoptera</taxon>
        <taxon>Endopterygota</taxon>
        <taxon>Diptera</taxon>
        <taxon>Nematocera</taxon>
        <taxon>Culicoidea</taxon>
        <taxon>Culicidae</taxon>
        <taxon>Anophelinae</taxon>
        <taxon>Anopheles</taxon>
    </lineage>
</organism>
<dbReference type="Gene3D" id="3.80.10.10">
    <property type="entry name" value="Ribonuclease Inhibitor"/>
    <property type="match status" value="1"/>
</dbReference>
<dbReference type="AlphaFoldDB" id="A0A182TTG5"/>
<keyword evidence="5" id="KW-1185">Reference proteome</keyword>
<dbReference type="PANTHER" id="PTHR24373">
    <property type="entry name" value="SLIT RELATED LEUCINE-RICH REPEAT NEURONAL PROTEIN"/>
    <property type="match status" value="1"/>
</dbReference>
<feature type="region of interest" description="Disordered" evidence="2">
    <location>
        <begin position="310"/>
        <end position="352"/>
    </location>
</feature>
<feature type="compositionally biased region" description="Low complexity" evidence="2">
    <location>
        <begin position="330"/>
        <end position="339"/>
    </location>
</feature>
<feature type="chain" id="PRO_5008137305" evidence="3">
    <location>
        <begin position="23"/>
        <end position="436"/>
    </location>
</feature>
<proteinExistence type="predicted"/>